<gene>
    <name evidence="1" type="ORF">JI741_31195</name>
</gene>
<organism evidence="1 2">
    <name type="scientific">Chryseolinea lacunae</name>
    <dbReference type="NCBI Taxonomy" id="2801331"/>
    <lineage>
        <taxon>Bacteria</taxon>
        <taxon>Pseudomonadati</taxon>
        <taxon>Bacteroidota</taxon>
        <taxon>Cytophagia</taxon>
        <taxon>Cytophagales</taxon>
        <taxon>Fulvivirgaceae</taxon>
        <taxon>Chryseolinea</taxon>
    </lineage>
</organism>
<sequence length="64" mass="7071">MNDRLASEHEDLKGNQTKFDAARASIELASAKVAHDSFSWHANAICGIKGWAVAWTWNNVKSTI</sequence>
<proteinExistence type="predicted"/>
<dbReference type="EMBL" id="JAERRB010000019">
    <property type="protein sequence ID" value="MBL0745741.1"/>
    <property type="molecule type" value="Genomic_DNA"/>
</dbReference>
<dbReference type="Proteomes" id="UP000613030">
    <property type="component" value="Unassembled WGS sequence"/>
</dbReference>
<accession>A0ABS1L1Z3</accession>
<reference evidence="1 2" key="1">
    <citation type="submission" date="2021-01" db="EMBL/GenBank/DDBJ databases">
        <title>Chryseolinea sp. Jin1 Genome sequencing and assembly.</title>
        <authorList>
            <person name="Kim I."/>
        </authorList>
    </citation>
    <scope>NUCLEOTIDE SEQUENCE [LARGE SCALE GENOMIC DNA]</scope>
    <source>
        <strain evidence="1 2">Jin1</strain>
    </source>
</reference>
<evidence type="ECO:0000313" key="2">
    <source>
        <dbReference type="Proteomes" id="UP000613030"/>
    </source>
</evidence>
<protein>
    <submittedName>
        <fullName evidence="1">Uncharacterized protein</fullName>
    </submittedName>
</protein>
<comment type="caution">
    <text evidence="1">The sequence shown here is derived from an EMBL/GenBank/DDBJ whole genome shotgun (WGS) entry which is preliminary data.</text>
</comment>
<dbReference type="RefSeq" id="WP_202016349.1">
    <property type="nucleotide sequence ID" value="NZ_JAERRB010000019.1"/>
</dbReference>
<name>A0ABS1L1Z3_9BACT</name>
<keyword evidence="2" id="KW-1185">Reference proteome</keyword>
<evidence type="ECO:0000313" key="1">
    <source>
        <dbReference type="EMBL" id="MBL0745741.1"/>
    </source>
</evidence>